<dbReference type="AlphaFoldDB" id="H1S4L4"/>
<sequence length="363" mass="37559">MKPLLRHPGKRARPQAAAPAASTAPATSTASGAAAHPGALWPGQVVFPTGSADAGRWRRCLQQMRAISLSPGALVVLAGQSRLENWAMLLASMALGRRRAAFFHGAAFASVPGRLGALADAVLLRHCQGVFVGSERGCARAIAAAVPPRKIFACRPPAVLPDGFNAAAELRSRVEHAPPPHAPHFLHVGNLTHDPALVLLLHAFAGARQAWPAATMSLVGTGHAYGRLRTMADALGLGASIRFLGAMAPADFAAEYRKASCLVLPDAAQRWHPLVREALSYGCPVLVSVNNDDAGELIRDGITGLYFKAGDAGALAKCLAQVPTRFADAAATAARCQAAALEDSPASAGRAIAAGCVRIMAAD</sequence>
<dbReference type="OrthoDB" id="509705at2"/>
<dbReference type="Proteomes" id="UP000005808">
    <property type="component" value="Unassembled WGS sequence"/>
</dbReference>
<organism evidence="2 3">
    <name type="scientific">Cupriavidus basilensis OR16</name>
    <dbReference type="NCBI Taxonomy" id="1127483"/>
    <lineage>
        <taxon>Bacteria</taxon>
        <taxon>Pseudomonadati</taxon>
        <taxon>Pseudomonadota</taxon>
        <taxon>Betaproteobacteria</taxon>
        <taxon>Burkholderiales</taxon>
        <taxon>Burkholderiaceae</taxon>
        <taxon>Cupriavidus</taxon>
    </lineage>
</organism>
<proteinExistence type="predicted"/>
<feature type="compositionally biased region" description="Low complexity" evidence="1">
    <location>
        <begin position="16"/>
        <end position="34"/>
    </location>
</feature>
<dbReference type="RefSeq" id="WP_006158351.1">
    <property type="nucleotide sequence ID" value="NZ_AHJE01000031.1"/>
</dbReference>
<evidence type="ECO:0000313" key="2">
    <source>
        <dbReference type="EMBL" id="EHP42570.1"/>
    </source>
</evidence>
<feature type="compositionally biased region" description="Basic residues" evidence="1">
    <location>
        <begin position="1"/>
        <end position="13"/>
    </location>
</feature>
<dbReference type="Gene3D" id="3.40.50.2000">
    <property type="entry name" value="Glycogen Phosphorylase B"/>
    <property type="match status" value="1"/>
</dbReference>
<evidence type="ECO:0000313" key="3">
    <source>
        <dbReference type="Proteomes" id="UP000005808"/>
    </source>
</evidence>
<keyword evidence="2" id="KW-0808">Transferase</keyword>
<name>H1S4L4_9BURK</name>
<comment type="caution">
    <text evidence="2">The sequence shown here is derived from an EMBL/GenBank/DDBJ whole genome shotgun (WGS) entry which is preliminary data.</text>
</comment>
<accession>H1S4L4</accession>
<feature type="region of interest" description="Disordered" evidence="1">
    <location>
        <begin position="1"/>
        <end position="34"/>
    </location>
</feature>
<protein>
    <submittedName>
        <fullName evidence="2">Glycosyl transferase</fullName>
    </submittedName>
</protein>
<dbReference type="PATRIC" id="fig|1127483.3.peg.2742"/>
<evidence type="ECO:0000256" key="1">
    <source>
        <dbReference type="SAM" id="MobiDB-lite"/>
    </source>
</evidence>
<reference evidence="2 3" key="1">
    <citation type="journal article" date="2012" name="J. Bacteriol.">
        <title>De Novo Genome Project of Cupriavidus basilensis OR16.</title>
        <authorList>
            <person name="Cserhati M."/>
            <person name="Kriszt B."/>
            <person name="Szoboszlay S."/>
            <person name="Toth A."/>
            <person name="Szabo I."/>
            <person name="Tancsics A."/>
            <person name="Nagy I."/>
            <person name="Horvath B."/>
            <person name="Nagy I."/>
            <person name="Kukolya J."/>
        </authorList>
    </citation>
    <scope>NUCLEOTIDE SEQUENCE [LARGE SCALE GENOMIC DNA]</scope>
    <source>
        <strain evidence="2 3">OR16</strain>
    </source>
</reference>
<gene>
    <name evidence="2" type="ORF">OR16_13684</name>
</gene>
<dbReference type="EMBL" id="AHJE01000031">
    <property type="protein sequence ID" value="EHP42570.1"/>
    <property type="molecule type" value="Genomic_DNA"/>
</dbReference>
<dbReference type="SUPFAM" id="SSF53756">
    <property type="entry name" value="UDP-Glycosyltransferase/glycogen phosphorylase"/>
    <property type="match status" value="1"/>
</dbReference>
<dbReference type="Pfam" id="PF13692">
    <property type="entry name" value="Glyco_trans_1_4"/>
    <property type="match status" value="1"/>
</dbReference>
<dbReference type="PANTHER" id="PTHR12526">
    <property type="entry name" value="GLYCOSYLTRANSFERASE"/>
    <property type="match status" value="1"/>
</dbReference>
<dbReference type="GO" id="GO:0016740">
    <property type="term" value="F:transferase activity"/>
    <property type="evidence" value="ECO:0007669"/>
    <property type="project" value="UniProtKB-KW"/>
</dbReference>